<comment type="subcellular location">
    <subcellularLocation>
        <location evidence="6">Endoplasmic reticulum</location>
    </subcellularLocation>
</comment>
<feature type="domain" description="Glycosyltransferase 2-like" evidence="7">
    <location>
        <begin position="27"/>
        <end position="194"/>
    </location>
</feature>
<comment type="similarity">
    <text evidence="1 6">Belongs to the glycosyltransferase 2 family.</text>
</comment>
<dbReference type="Gene3D" id="3.90.550.10">
    <property type="entry name" value="Spore Coat Polysaccharide Biosynthesis Protein SpsA, Chain A"/>
    <property type="match status" value="1"/>
</dbReference>
<protein>
    <recommendedName>
        <fullName evidence="3 6">Dolichol-phosphate mannosyltransferase subunit 1</fullName>
        <ecNumber evidence="2 6">2.4.1.83</ecNumber>
    </recommendedName>
</protein>
<dbReference type="InterPro" id="IPR001173">
    <property type="entry name" value="Glyco_trans_2-like"/>
</dbReference>
<dbReference type="InterPro" id="IPR029044">
    <property type="entry name" value="Nucleotide-diphossugar_trans"/>
</dbReference>
<comment type="subunit">
    <text evidence="6">Component of the dolichol-phosphate mannose (DPM) synthase complex.</text>
</comment>
<evidence type="ECO:0000256" key="5">
    <source>
        <dbReference type="ARBA" id="ARBA00022679"/>
    </source>
</evidence>
<dbReference type="SUPFAM" id="SSF53448">
    <property type="entry name" value="Nucleotide-diphospho-sugar transferases"/>
    <property type="match status" value="1"/>
</dbReference>
<dbReference type="GO" id="GO:0004582">
    <property type="term" value="F:dolichyl-phosphate beta-D-mannosyltransferase activity"/>
    <property type="evidence" value="ECO:0007669"/>
    <property type="project" value="UniProtKB-UniRule"/>
</dbReference>
<dbReference type="InterPro" id="IPR039528">
    <property type="entry name" value="DPM1-like"/>
</dbReference>
<dbReference type="PANTHER" id="PTHR43398">
    <property type="entry name" value="DOLICHOL-PHOSPHATE MANNOSYLTRANSFERASE SUBUNIT 1"/>
    <property type="match status" value="1"/>
</dbReference>
<evidence type="ECO:0000313" key="8">
    <source>
        <dbReference type="EMBL" id="GMR49163.1"/>
    </source>
</evidence>
<reference evidence="9" key="1">
    <citation type="submission" date="2022-10" db="EMBL/GenBank/DDBJ databases">
        <title>Genome assembly of Pristionchus species.</title>
        <authorList>
            <person name="Yoshida K."/>
            <person name="Sommer R.J."/>
        </authorList>
    </citation>
    <scope>NUCLEOTIDE SEQUENCE [LARGE SCALE GENOMIC DNA]</scope>
    <source>
        <strain evidence="9">RS5460</strain>
    </source>
</reference>
<keyword evidence="4 6" id="KW-0328">Glycosyltransferase</keyword>
<organism evidence="8 9">
    <name type="scientific">Pristionchus mayeri</name>
    <dbReference type="NCBI Taxonomy" id="1317129"/>
    <lineage>
        <taxon>Eukaryota</taxon>
        <taxon>Metazoa</taxon>
        <taxon>Ecdysozoa</taxon>
        <taxon>Nematoda</taxon>
        <taxon>Chromadorea</taxon>
        <taxon>Rhabditida</taxon>
        <taxon>Rhabditina</taxon>
        <taxon>Diplogasteromorpha</taxon>
        <taxon>Diplogasteroidea</taxon>
        <taxon>Neodiplogasteridae</taxon>
        <taxon>Pristionchus</taxon>
    </lineage>
</organism>
<keyword evidence="9" id="KW-1185">Reference proteome</keyword>
<dbReference type="GO" id="GO:0006506">
    <property type="term" value="P:GPI anchor biosynthetic process"/>
    <property type="evidence" value="ECO:0007669"/>
    <property type="project" value="TreeGrafter"/>
</dbReference>
<keyword evidence="6" id="KW-0256">Endoplasmic reticulum</keyword>
<comment type="catalytic activity">
    <reaction evidence="6">
        <text>a di-trans,poly-cis-dolichyl phosphate + GDP-alpha-D-mannose = a di-trans,poly-cis-dolichyl beta-D-mannosyl phosphate + GDP</text>
        <dbReference type="Rhea" id="RHEA:21184"/>
        <dbReference type="Rhea" id="RHEA-COMP:19498"/>
        <dbReference type="Rhea" id="RHEA-COMP:19501"/>
        <dbReference type="ChEBI" id="CHEBI:57527"/>
        <dbReference type="ChEBI" id="CHEBI:57683"/>
        <dbReference type="ChEBI" id="CHEBI:58189"/>
        <dbReference type="ChEBI" id="CHEBI:58211"/>
    </reaction>
</comment>
<evidence type="ECO:0000259" key="7">
    <source>
        <dbReference type="Pfam" id="PF00535"/>
    </source>
</evidence>
<dbReference type="FunFam" id="3.90.550.10:FF:000082">
    <property type="entry name" value="Dolichol-phosphate mannosyltransferase subunit 1"/>
    <property type="match status" value="1"/>
</dbReference>
<evidence type="ECO:0000256" key="4">
    <source>
        <dbReference type="ARBA" id="ARBA00022676"/>
    </source>
</evidence>
<dbReference type="CDD" id="cd06442">
    <property type="entry name" value="DPM1_like"/>
    <property type="match status" value="1"/>
</dbReference>
<accession>A0AAN5CRD9</accession>
<evidence type="ECO:0000313" key="9">
    <source>
        <dbReference type="Proteomes" id="UP001328107"/>
    </source>
</evidence>
<sequence>MSEYHFNYRLASSTVSPCPLPGMTKYSILLPTYNERENLPICVWLLEKYLSEIDYEVIIIDDGSPDGTQDVAKALQKEYGEDKIVLKPRAGKLGLGTAYIHGLQFATGDFVILMDADLSHHPKFIPKMIELQKEHEYDVVTGTRYVGDGGVSGWDFRRKLISKGANYLAQFLLEPGVSDLTGSFRLYKREVLADLIKECVSKGYVFQMEMMFRASKKGYTVGEVPISFVDRFFGDSKMGAQEIVGYLKGLATLFFVVA</sequence>
<evidence type="ECO:0000256" key="3">
    <source>
        <dbReference type="ARBA" id="ARBA00014858"/>
    </source>
</evidence>
<dbReference type="AlphaFoldDB" id="A0AAN5CRD9"/>
<proteinExistence type="inferred from homology"/>
<comment type="function">
    <text evidence="6">Transfers mannose from GDP-mannose to dolichol monophosphate to form dolichol phosphate mannose (Dol-P-Man) which is the mannosyl donor in pathways leading to N-glycosylation, glycosyl phosphatidylinositol membrane anchoring, and O-mannosylation of proteins.</text>
</comment>
<comment type="caution">
    <text evidence="8">The sequence shown here is derived from an EMBL/GenBank/DDBJ whole genome shotgun (WGS) entry which is preliminary data.</text>
</comment>
<comment type="pathway">
    <text evidence="6">Protein modification; protein glycosylation.</text>
</comment>
<evidence type="ECO:0000256" key="6">
    <source>
        <dbReference type="RuleBase" id="RU365083"/>
    </source>
</evidence>
<dbReference type="Proteomes" id="UP001328107">
    <property type="component" value="Unassembled WGS sequence"/>
</dbReference>
<dbReference type="PANTHER" id="PTHR43398:SF1">
    <property type="entry name" value="DOLICHOL-PHOSPHATE MANNOSYLTRANSFERASE SUBUNIT 1"/>
    <property type="match status" value="1"/>
</dbReference>
<evidence type="ECO:0000256" key="2">
    <source>
        <dbReference type="ARBA" id="ARBA00012704"/>
    </source>
</evidence>
<gene>
    <name evidence="8" type="ORF">PMAYCL1PPCAC_19358</name>
</gene>
<dbReference type="EC" id="2.4.1.83" evidence="2 6"/>
<keyword evidence="5 6" id="KW-0808">Transferase</keyword>
<dbReference type="GO" id="GO:0006488">
    <property type="term" value="P:dolichol-linked oligosaccharide biosynthetic process"/>
    <property type="evidence" value="ECO:0007669"/>
    <property type="project" value="TreeGrafter"/>
</dbReference>
<evidence type="ECO:0000256" key="1">
    <source>
        <dbReference type="ARBA" id="ARBA00006739"/>
    </source>
</evidence>
<dbReference type="Pfam" id="PF00535">
    <property type="entry name" value="Glycos_transf_2"/>
    <property type="match status" value="1"/>
</dbReference>
<dbReference type="GO" id="GO:0035269">
    <property type="term" value="P:protein O-linked glycosylation via mannose"/>
    <property type="evidence" value="ECO:0007669"/>
    <property type="project" value="TreeGrafter"/>
</dbReference>
<name>A0AAN5CRD9_9BILA</name>
<dbReference type="GO" id="GO:0005789">
    <property type="term" value="C:endoplasmic reticulum membrane"/>
    <property type="evidence" value="ECO:0007669"/>
    <property type="project" value="TreeGrafter"/>
</dbReference>
<dbReference type="EMBL" id="BTRK01000004">
    <property type="protein sequence ID" value="GMR49163.1"/>
    <property type="molecule type" value="Genomic_DNA"/>
</dbReference>